<evidence type="ECO:0000313" key="1">
    <source>
        <dbReference type="EMBL" id="CAK0846268.1"/>
    </source>
</evidence>
<dbReference type="Proteomes" id="UP001189429">
    <property type="component" value="Unassembled WGS sequence"/>
</dbReference>
<accession>A0ABN9TJW3</accession>
<comment type="caution">
    <text evidence="1">The sequence shown here is derived from an EMBL/GenBank/DDBJ whole genome shotgun (WGS) entry which is preliminary data.</text>
</comment>
<sequence>MHVAMVASMPQRNAVGVALLPPVMSQSQFDEGVINESIRSSELIESAIKPASTDERDATMLVISNIRNVGLPQSQASSITARIRVEARVAMDSPEKVAAFVMGDMSVTVDAPMHRHAPEIGKRWIVEPRRREYWASWRDALSESVELDG</sequence>
<gene>
    <name evidence="1" type="ORF">PCOR1329_LOCUS39821</name>
</gene>
<reference evidence="1" key="1">
    <citation type="submission" date="2023-10" db="EMBL/GenBank/DDBJ databases">
        <authorList>
            <person name="Chen Y."/>
            <person name="Shah S."/>
            <person name="Dougan E. K."/>
            <person name="Thang M."/>
            <person name="Chan C."/>
        </authorList>
    </citation>
    <scope>NUCLEOTIDE SEQUENCE [LARGE SCALE GENOMIC DNA]</scope>
</reference>
<keyword evidence="2" id="KW-1185">Reference proteome</keyword>
<organism evidence="1 2">
    <name type="scientific">Prorocentrum cordatum</name>
    <dbReference type="NCBI Taxonomy" id="2364126"/>
    <lineage>
        <taxon>Eukaryota</taxon>
        <taxon>Sar</taxon>
        <taxon>Alveolata</taxon>
        <taxon>Dinophyceae</taxon>
        <taxon>Prorocentrales</taxon>
        <taxon>Prorocentraceae</taxon>
        <taxon>Prorocentrum</taxon>
    </lineage>
</organism>
<dbReference type="EMBL" id="CAUYUJ010014811">
    <property type="protein sequence ID" value="CAK0846268.1"/>
    <property type="molecule type" value="Genomic_DNA"/>
</dbReference>
<proteinExistence type="predicted"/>
<name>A0ABN9TJW3_9DINO</name>
<evidence type="ECO:0000313" key="2">
    <source>
        <dbReference type="Proteomes" id="UP001189429"/>
    </source>
</evidence>
<protein>
    <submittedName>
        <fullName evidence="1">Uncharacterized protein</fullName>
    </submittedName>
</protein>